<dbReference type="Gene3D" id="3.40.50.300">
    <property type="entry name" value="P-loop containing nucleotide triphosphate hydrolases"/>
    <property type="match status" value="1"/>
</dbReference>
<feature type="domain" description="Disease resistance protein winged helix" evidence="9">
    <location>
        <begin position="440"/>
        <end position="514"/>
    </location>
</feature>
<sequence length="1174" mass="133994">MEALVALSLNKVYDHLQIALGEEYELIKKAPNELEKLKRLKLVIFNVQKDVVIDHDSNQYTLTDWLDEMNDAAYDVEDTIDIFETEKMRTLHRRSNNIKMTTRFIYRVIDFFSSANPLFFRHKMGSSVQKRLGRLTDIVNERGYHLTHSGSSGVVGNLGTNMHDTFSYIGGDVVLGREEDLEIIIKRLLKVQTTMEVVVLVGMGGVGKTALAKLVYNDSQVNALFGERKVWVCVPGGIVDLPKILKLVIEQIDPNSSSKLEGLQALTKKLIELFEENMYLLVLDNVWTNASLSMYSWSEMKSLFRNCKIMVTTREEKVTSVISSESYMHRVKCLPEDVCWSLFMKMAFGDKKCQASQSIVRSALEKIGKRIVEKCKGLPLAVRVLGSMMGRNQDHSYWMEIEKSNIFESIEGENEIFGILKFSYNNLPSKSRFCFAYCSIFPKASVMNKMDLIQQWTDSGFIVPNHSNQTKEMEHIGKEIFEDLLSRCFFQDVEEDYLGNIKSFKMHDLIHDLAQSIAKYHCGILNNENQVGFLSNKTKIRFLSIDMGKEASSEIPIKLDDIPTLRTLQSFSPQIINEVFLVDCFTRLKFLRVLNCSGASIDDVPSSIDSLKLLRYVDFSKTYIKKLPETVCRLQNLQTIKLNFCMFLIGLPKNMRKLSKLRHLEINDCDRVDTMPVRMDQLSLLQTLSNFTVNNDGANLNELRQLKLGGSLIVEYLGRTRNVAKILDLSDGIFTSKENLISLDLSWERRIRRSGRFVEMNEKIDEHVLSILQPHANLKQLRITSFDGIRFPTWMSDSSQLLVSITLDNCNQCLNLPAFGQLRYLRILNVMGLKRVENIDETFYGVSETDGFPSLEELQLINMPAFREWSDVPSRTIFPKLSSLKLQLQHLEVMPQIPTLRQLSISECKSLFLLRLVAKLPSLSTLDIGDISNLTCLTDDYFKSLTALKKLSIWCCENLESFSETALKCTSSLQHLEITYCSMFKSLPQNMACLQSLKNLEIEYCSSLVNVSDGLKCLNSLSLRSIKIVGCFGIKYWSDHAIQKISSVEESRIEICSKDNVELLSRWLQNSKEILQSLRINGGHGTGQHTIYRVPGKRVVSICCFEKLEVFPKELMNMSVLERLEIVDCPNFSCLPSGRLNVKYLGIENCHLLKAHCEGQGYLISNVNRTQLDI</sequence>
<evidence type="ECO:0000259" key="8">
    <source>
        <dbReference type="Pfam" id="PF18052"/>
    </source>
</evidence>
<evidence type="ECO:0000256" key="3">
    <source>
        <dbReference type="ARBA" id="ARBA00022737"/>
    </source>
</evidence>
<dbReference type="GO" id="GO:0009626">
    <property type="term" value="P:plant-type hypersensitive response"/>
    <property type="evidence" value="ECO:0007669"/>
    <property type="project" value="UniProtKB-ARBA"/>
</dbReference>
<feature type="domain" description="R13L1/DRL21-like LRR repeat region" evidence="10">
    <location>
        <begin position="700"/>
        <end position="831"/>
    </location>
</feature>
<dbReference type="Gene3D" id="3.80.10.10">
    <property type="entry name" value="Ribonuclease Inhibitor"/>
    <property type="match status" value="3"/>
</dbReference>
<feature type="domain" description="Disease resistance N-terminal" evidence="8">
    <location>
        <begin position="11"/>
        <end position="94"/>
    </location>
</feature>
<organism evidence="11 12">
    <name type="scientific">Zostera marina</name>
    <name type="common">Eelgrass</name>
    <dbReference type="NCBI Taxonomy" id="29655"/>
    <lineage>
        <taxon>Eukaryota</taxon>
        <taxon>Viridiplantae</taxon>
        <taxon>Streptophyta</taxon>
        <taxon>Embryophyta</taxon>
        <taxon>Tracheophyta</taxon>
        <taxon>Spermatophyta</taxon>
        <taxon>Magnoliopsida</taxon>
        <taxon>Liliopsida</taxon>
        <taxon>Zosteraceae</taxon>
        <taxon>Zostera</taxon>
    </lineage>
</organism>
<accession>A0A0K9NJ72</accession>
<evidence type="ECO:0000259" key="7">
    <source>
        <dbReference type="Pfam" id="PF00931"/>
    </source>
</evidence>
<dbReference type="PRINTS" id="PR00364">
    <property type="entry name" value="DISEASERSIST"/>
</dbReference>
<keyword evidence="6" id="KW-0067">ATP-binding</keyword>
<dbReference type="PANTHER" id="PTHR36766:SF40">
    <property type="entry name" value="DISEASE RESISTANCE PROTEIN RGA3"/>
    <property type="match status" value="1"/>
</dbReference>
<dbReference type="InterPro" id="IPR027417">
    <property type="entry name" value="P-loop_NTPase"/>
</dbReference>
<dbReference type="Pfam" id="PF23559">
    <property type="entry name" value="WHD_DRP"/>
    <property type="match status" value="1"/>
</dbReference>
<dbReference type="GO" id="GO:0002758">
    <property type="term" value="P:innate immune response-activating signaling pathway"/>
    <property type="evidence" value="ECO:0007669"/>
    <property type="project" value="UniProtKB-ARBA"/>
</dbReference>
<dbReference type="GO" id="GO:0043531">
    <property type="term" value="F:ADP binding"/>
    <property type="evidence" value="ECO:0007669"/>
    <property type="project" value="InterPro"/>
</dbReference>
<evidence type="ECO:0000256" key="5">
    <source>
        <dbReference type="ARBA" id="ARBA00022821"/>
    </source>
</evidence>
<dbReference type="STRING" id="29655.A0A0K9NJ72"/>
<keyword evidence="12" id="KW-1185">Reference proteome</keyword>
<evidence type="ECO:0000313" key="11">
    <source>
        <dbReference type="EMBL" id="KMZ56821.1"/>
    </source>
</evidence>
<dbReference type="GO" id="GO:0042742">
    <property type="term" value="P:defense response to bacterium"/>
    <property type="evidence" value="ECO:0007669"/>
    <property type="project" value="UniProtKB-ARBA"/>
</dbReference>
<dbReference type="SUPFAM" id="SSF52058">
    <property type="entry name" value="L domain-like"/>
    <property type="match status" value="2"/>
</dbReference>
<dbReference type="Proteomes" id="UP000036987">
    <property type="component" value="Unassembled WGS sequence"/>
</dbReference>
<dbReference type="Pfam" id="PF18052">
    <property type="entry name" value="Rx_N"/>
    <property type="match status" value="1"/>
</dbReference>
<comment type="caution">
    <text evidence="11">The sequence shown here is derived from an EMBL/GenBank/DDBJ whole genome shotgun (WGS) entry which is preliminary data.</text>
</comment>
<protein>
    <submittedName>
        <fullName evidence="11">NB-ARC domain-containing disease resistance protein</fullName>
    </submittedName>
</protein>
<evidence type="ECO:0000313" key="12">
    <source>
        <dbReference type="Proteomes" id="UP000036987"/>
    </source>
</evidence>
<dbReference type="FunFam" id="1.10.10.10:FF:000322">
    <property type="entry name" value="Probable disease resistance protein At1g63360"/>
    <property type="match status" value="1"/>
</dbReference>
<dbReference type="InterPro" id="IPR032675">
    <property type="entry name" value="LRR_dom_sf"/>
</dbReference>
<dbReference type="InterPro" id="IPR058922">
    <property type="entry name" value="WHD_DRP"/>
</dbReference>
<dbReference type="OMA" id="HIYGCPN"/>
<evidence type="ECO:0000259" key="10">
    <source>
        <dbReference type="Pfam" id="PF25019"/>
    </source>
</evidence>
<dbReference type="PANTHER" id="PTHR36766">
    <property type="entry name" value="PLANT BROAD-SPECTRUM MILDEW RESISTANCE PROTEIN RPW8"/>
    <property type="match status" value="1"/>
</dbReference>
<dbReference type="InterPro" id="IPR002182">
    <property type="entry name" value="NB-ARC"/>
</dbReference>
<dbReference type="SUPFAM" id="SSF52540">
    <property type="entry name" value="P-loop containing nucleoside triphosphate hydrolases"/>
    <property type="match status" value="1"/>
</dbReference>
<dbReference type="InterPro" id="IPR041118">
    <property type="entry name" value="Rx_N"/>
</dbReference>
<evidence type="ECO:0000259" key="9">
    <source>
        <dbReference type="Pfam" id="PF23559"/>
    </source>
</evidence>
<keyword evidence="3" id="KW-0677">Repeat</keyword>
<evidence type="ECO:0000256" key="6">
    <source>
        <dbReference type="ARBA" id="ARBA00022840"/>
    </source>
</evidence>
<evidence type="ECO:0000256" key="2">
    <source>
        <dbReference type="ARBA" id="ARBA00022614"/>
    </source>
</evidence>
<name>A0A0K9NJ72_ZOSMR</name>
<dbReference type="AlphaFoldDB" id="A0A0K9NJ72"/>
<proteinExistence type="inferred from homology"/>
<dbReference type="Gene3D" id="1.10.8.430">
    <property type="entry name" value="Helical domain of apoptotic protease-activating factors"/>
    <property type="match status" value="1"/>
</dbReference>
<dbReference type="Gene3D" id="1.20.5.4130">
    <property type="match status" value="1"/>
</dbReference>
<keyword evidence="5" id="KW-0611">Plant defense</keyword>
<dbReference type="Gene3D" id="1.10.10.10">
    <property type="entry name" value="Winged helix-like DNA-binding domain superfamily/Winged helix DNA-binding domain"/>
    <property type="match status" value="1"/>
</dbReference>
<comment type="similarity">
    <text evidence="1">Belongs to the disease resistance NB-LRR family.</text>
</comment>
<dbReference type="OrthoDB" id="600820at2759"/>
<evidence type="ECO:0000256" key="1">
    <source>
        <dbReference type="ARBA" id="ARBA00008894"/>
    </source>
</evidence>
<dbReference type="InterPro" id="IPR036388">
    <property type="entry name" value="WH-like_DNA-bd_sf"/>
</dbReference>
<dbReference type="GO" id="GO:0005524">
    <property type="term" value="F:ATP binding"/>
    <property type="evidence" value="ECO:0007669"/>
    <property type="project" value="UniProtKB-KW"/>
</dbReference>
<dbReference type="InterPro" id="IPR042197">
    <property type="entry name" value="Apaf_helical"/>
</dbReference>
<feature type="domain" description="NB-ARC" evidence="7">
    <location>
        <begin position="178"/>
        <end position="351"/>
    </location>
</feature>
<gene>
    <name evidence="11" type="ORF">ZOSMA_91G00880</name>
</gene>
<dbReference type="Pfam" id="PF00931">
    <property type="entry name" value="NB-ARC"/>
    <property type="match status" value="1"/>
</dbReference>
<dbReference type="EMBL" id="LFYR01002138">
    <property type="protein sequence ID" value="KMZ56821.1"/>
    <property type="molecule type" value="Genomic_DNA"/>
</dbReference>
<evidence type="ECO:0000256" key="4">
    <source>
        <dbReference type="ARBA" id="ARBA00022741"/>
    </source>
</evidence>
<dbReference type="Pfam" id="PF25019">
    <property type="entry name" value="LRR_R13L1-DRL21"/>
    <property type="match status" value="1"/>
</dbReference>
<keyword evidence="4" id="KW-0547">Nucleotide-binding</keyword>
<keyword evidence="2" id="KW-0433">Leucine-rich repeat</keyword>
<reference evidence="12" key="1">
    <citation type="journal article" date="2016" name="Nature">
        <title>The genome of the seagrass Zostera marina reveals angiosperm adaptation to the sea.</title>
        <authorList>
            <person name="Olsen J.L."/>
            <person name="Rouze P."/>
            <person name="Verhelst B."/>
            <person name="Lin Y.-C."/>
            <person name="Bayer T."/>
            <person name="Collen J."/>
            <person name="Dattolo E."/>
            <person name="De Paoli E."/>
            <person name="Dittami S."/>
            <person name="Maumus F."/>
            <person name="Michel G."/>
            <person name="Kersting A."/>
            <person name="Lauritano C."/>
            <person name="Lohaus R."/>
            <person name="Toepel M."/>
            <person name="Tonon T."/>
            <person name="Vanneste K."/>
            <person name="Amirebrahimi M."/>
            <person name="Brakel J."/>
            <person name="Bostroem C."/>
            <person name="Chovatia M."/>
            <person name="Grimwood J."/>
            <person name="Jenkins J.W."/>
            <person name="Jueterbock A."/>
            <person name="Mraz A."/>
            <person name="Stam W.T."/>
            <person name="Tice H."/>
            <person name="Bornberg-Bauer E."/>
            <person name="Green P.J."/>
            <person name="Pearson G.A."/>
            <person name="Procaccini G."/>
            <person name="Duarte C.M."/>
            <person name="Schmutz J."/>
            <person name="Reusch T.B.H."/>
            <person name="Van de Peer Y."/>
        </authorList>
    </citation>
    <scope>NUCLEOTIDE SEQUENCE [LARGE SCALE GENOMIC DNA]</scope>
    <source>
        <strain evidence="12">cv. Finnish</strain>
    </source>
</reference>
<dbReference type="InterPro" id="IPR056789">
    <property type="entry name" value="LRR_R13L1-DRL21"/>
</dbReference>